<dbReference type="SUPFAM" id="SSF52266">
    <property type="entry name" value="SGNH hydrolase"/>
    <property type="match status" value="1"/>
</dbReference>
<evidence type="ECO:0000256" key="1">
    <source>
        <dbReference type="ARBA" id="ARBA00022801"/>
    </source>
</evidence>
<evidence type="ECO:0000313" key="3">
    <source>
        <dbReference type="EMBL" id="GGB22331.1"/>
    </source>
</evidence>
<accession>A0A8J2UID8</accession>
<sequence>MVLQQRSQVNLWGWCEPQEKIMITASWDGKVDSVKGTRDGNWKLSLATPAAGGPYTITIKGQNTLTLENILIGEVWVCSGQSNMEMSESWGLPDVQAELPSCYNSNIRFFHVPRTTAAYPQDDCPGKWTVCDSNELKQFSAVAYFFAKKLNGELNVPIGLIEAAWGGTPAEVWTPAGLVNGDPVLKAAAEKQKPAKGWPYTPGYCYNAMIAPLTPFAIAGALWYQGESNTEAPHTYGKLLSTMIASWRGAWNAPLPFYYVQIAPFAYGVKDQGAVVREEEARTMRLENTGMVVISDLVTDTANIHPKDKHDVGLRLASWALAETYHRSGITFKNPTYQSMEIKGDKAILTITDAPDGLLLKGKEPIELVIAGEDKVFYPAKAKIEGSRMIVSAPAVKKPVAVRYQFDNAGIGNIFGKDGLPLAPFRTDDWPVMTDSGL</sequence>
<dbReference type="GO" id="GO:0005975">
    <property type="term" value="P:carbohydrate metabolic process"/>
    <property type="evidence" value="ECO:0007669"/>
    <property type="project" value="TreeGrafter"/>
</dbReference>
<gene>
    <name evidence="3" type="ORF">GCM10011511_52770</name>
</gene>
<dbReference type="InterPro" id="IPR036514">
    <property type="entry name" value="SGNH_hydro_sf"/>
</dbReference>
<keyword evidence="1" id="KW-0378">Hydrolase</keyword>
<dbReference type="Proteomes" id="UP000607559">
    <property type="component" value="Unassembled WGS sequence"/>
</dbReference>
<organism evidence="3 4">
    <name type="scientific">Puia dinghuensis</name>
    <dbReference type="NCBI Taxonomy" id="1792502"/>
    <lineage>
        <taxon>Bacteria</taxon>
        <taxon>Pseudomonadati</taxon>
        <taxon>Bacteroidota</taxon>
        <taxon>Chitinophagia</taxon>
        <taxon>Chitinophagales</taxon>
        <taxon>Chitinophagaceae</taxon>
        <taxon>Puia</taxon>
    </lineage>
</organism>
<dbReference type="Gene3D" id="3.40.50.1110">
    <property type="entry name" value="SGNH hydrolase"/>
    <property type="match status" value="1"/>
</dbReference>
<dbReference type="Pfam" id="PF03629">
    <property type="entry name" value="SASA"/>
    <property type="match status" value="1"/>
</dbReference>
<protein>
    <submittedName>
        <fullName evidence="3">9-O-acetylesterase</fullName>
    </submittedName>
</protein>
<keyword evidence="4" id="KW-1185">Reference proteome</keyword>
<reference evidence="3" key="1">
    <citation type="journal article" date="2014" name="Int. J. Syst. Evol. Microbiol.">
        <title>Complete genome sequence of Corynebacterium casei LMG S-19264T (=DSM 44701T), isolated from a smear-ripened cheese.</title>
        <authorList>
            <consortium name="US DOE Joint Genome Institute (JGI-PGF)"/>
            <person name="Walter F."/>
            <person name="Albersmeier A."/>
            <person name="Kalinowski J."/>
            <person name="Ruckert C."/>
        </authorList>
    </citation>
    <scope>NUCLEOTIDE SEQUENCE</scope>
    <source>
        <strain evidence="3">CGMCC 1.15448</strain>
    </source>
</reference>
<proteinExistence type="predicted"/>
<comment type="caution">
    <text evidence="3">The sequence shown here is derived from an EMBL/GenBank/DDBJ whole genome shotgun (WGS) entry which is preliminary data.</text>
</comment>
<dbReference type="PANTHER" id="PTHR22901">
    <property type="entry name" value="SIALATE O-ACETYLESTERASE"/>
    <property type="match status" value="1"/>
</dbReference>
<dbReference type="InterPro" id="IPR005181">
    <property type="entry name" value="SASA"/>
</dbReference>
<reference evidence="3" key="2">
    <citation type="submission" date="2020-09" db="EMBL/GenBank/DDBJ databases">
        <authorList>
            <person name="Sun Q."/>
            <person name="Zhou Y."/>
        </authorList>
    </citation>
    <scope>NUCLEOTIDE SEQUENCE</scope>
    <source>
        <strain evidence="3">CGMCC 1.15448</strain>
    </source>
</reference>
<dbReference type="InterPro" id="IPR039329">
    <property type="entry name" value="SIAE"/>
</dbReference>
<evidence type="ECO:0000259" key="2">
    <source>
        <dbReference type="Pfam" id="PF03629"/>
    </source>
</evidence>
<feature type="domain" description="Sialate O-acetylesterase" evidence="2">
    <location>
        <begin position="74"/>
        <end position="317"/>
    </location>
</feature>
<dbReference type="PANTHER" id="PTHR22901:SF0">
    <property type="entry name" value="SIALATE O-ACETYLESTERASE"/>
    <property type="match status" value="1"/>
</dbReference>
<dbReference type="GO" id="GO:0001681">
    <property type="term" value="F:sialate O-acetylesterase activity"/>
    <property type="evidence" value="ECO:0007669"/>
    <property type="project" value="InterPro"/>
</dbReference>
<dbReference type="EMBL" id="BMJC01000006">
    <property type="protein sequence ID" value="GGB22331.1"/>
    <property type="molecule type" value="Genomic_DNA"/>
</dbReference>
<evidence type="ECO:0000313" key="4">
    <source>
        <dbReference type="Proteomes" id="UP000607559"/>
    </source>
</evidence>
<dbReference type="AlphaFoldDB" id="A0A8J2UID8"/>
<name>A0A8J2UID8_9BACT</name>